<dbReference type="Pfam" id="PF07899">
    <property type="entry name" value="Frigida"/>
    <property type="match status" value="1"/>
</dbReference>
<feature type="region of interest" description="Disordered" evidence="6">
    <location>
        <begin position="97"/>
        <end position="120"/>
    </location>
</feature>
<evidence type="ECO:0000256" key="4">
    <source>
        <dbReference type="ARBA" id="ARBA00023089"/>
    </source>
</evidence>
<name>A0A1R3KB22_9ROSI</name>
<protein>
    <recommendedName>
        <fullName evidence="5">FRIGIDA-like protein</fullName>
    </recommendedName>
</protein>
<dbReference type="PANTHER" id="PTHR31791:SF47">
    <property type="entry name" value="INACTIVE FRIGIDA-LIKE PROTEIN 2"/>
    <property type="match status" value="1"/>
</dbReference>
<feature type="compositionally biased region" description="Low complexity" evidence="6">
    <location>
        <begin position="404"/>
        <end position="413"/>
    </location>
</feature>
<feature type="region of interest" description="Disordered" evidence="6">
    <location>
        <begin position="393"/>
        <end position="440"/>
    </location>
</feature>
<keyword evidence="8" id="KW-1185">Reference proteome</keyword>
<dbReference type="EMBL" id="AWUE01014269">
    <property type="protein sequence ID" value="OMP04273.1"/>
    <property type="molecule type" value="Genomic_DNA"/>
</dbReference>
<keyword evidence="2 5" id="KW-0217">Developmental protein</keyword>
<dbReference type="Proteomes" id="UP000187203">
    <property type="component" value="Unassembled WGS sequence"/>
</dbReference>
<gene>
    <name evidence="7" type="ORF">COLO4_09781</name>
</gene>
<keyword evidence="3 5" id="KW-0221">Differentiation</keyword>
<evidence type="ECO:0000256" key="3">
    <source>
        <dbReference type="ARBA" id="ARBA00022782"/>
    </source>
</evidence>
<keyword evidence="4 5" id="KW-0287">Flowering</keyword>
<comment type="similarity">
    <text evidence="1 5">Belongs to the Frigida family.</text>
</comment>
<evidence type="ECO:0000313" key="8">
    <source>
        <dbReference type="Proteomes" id="UP000187203"/>
    </source>
</evidence>
<reference evidence="8" key="1">
    <citation type="submission" date="2013-09" db="EMBL/GenBank/DDBJ databases">
        <title>Corchorus olitorius genome sequencing.</title>
        <authorList>
            <person name="Alam M."/>
            <person name="Haque M.S."/>
            <person name="Islam M.S."/>
            <person name="Emdad E.M."/>
            <person name="Islam M.M."/>
            <person name="Ahmed B."/>
            <person name="Halim A."/>
            <person name="Hossen Q.M.M."/>
            <person name="Hossain M.Z."/>
            <person name="Ahmed R."/>
            <person name="Khan M.M."/>
            <person name="Islam R."/>
            <person name="Rashid M.M."/>
            <person name="Khan S.A."/>
            <person name="Rahman M.S."/>
            <person name="Alam M."/>
            <person name="Yahiya A.S."/>
            <person name="Khan M.S."/>
            <person name="Azam M.S."/>
            <person name="Haque T."/>
            <person name="Lashkar M.Z.H."/>
            <person name="Akhand A.I."/>
            <person name="Morshed G."/>
            <person name="Roy S."/>
            <person name="Uddin K.S."/>
            <person name="Rabeya T."/>
            <person name="Hossain A.S."/>
            <person name="Chowdhury A."/>
            <person name="Snigdha A.R."/>
            <person name="Mortoza M.S."/>
            <person name="Matin S.A."/>
            <person name="Hoque S.M.E."/>
            <person name="Islam M.K."/>
            <person name="Roy D.K."/>
            <person name="Haider R."/>
            <person name="Moosa M.M."/>
            <person name="Elias S.M."/>
            <person name="Hasan A.M."/>
            <person name="Jahan S."/>
            <person name="Shafiuddin M."/>
            <person name="Mahmood N."/>
            <person name="Shommy N.S."/>
        </authorList>
    </citation>
    <scope>NUCLEOTIDE SEQUENCE [LARGE SCALE GENOMIC DNA]</scope>
    <source>
        <strain evidence="8">cv. O-4</strain>
    </source>
</reference>
<dbReference type="OrthoDB" id="1166059at2759"/>
<dbReference type="GO" id="GO:0030154">
    <property type="term" value="P:cell differentiation"/>
    <property type="evidence" value="ECO:0007669"/>
    <property type="project" value="UniProtKB-KW"/>
</dbReference>
<feature type="compositionally biased region" description="Basic and acidic residues" evidence="6">
    <location>
        <begin position="393"/>
        <end position="402"/>
    </location>
</feature>
<dbReference type="GO" id="GO:0009908">
    <property type="term" value="P:flower development"/>
    <property type="evidence" value="ECO:0007669"/>
    <property type="project" value="UniProtKB-KW"/>
</dbReference>
<sequence>MSSEIISATSPPSLSEIESAIKLIDVKKSDLKKAFDDLQANSSYLSSFSMSWSDLDGHFSTIQNSVTQRFRLLESREAGRRPVDAVPVFQLASCSTQPVSSKQGDPSALKTLTRQDRGDSVTESVANGLYNQLTQFNGEQPSTSNAVGLQHGGLVPVSSGSGSAVTRPELKEFCERMDGKGLRKYIYDRQKEREAIRMELSGALKCAPDPGAMILDAMEGFYEENSQSKGNKDPEFFGLRRVCVFLLEQLMEIVAAYGLGAEIDREELVAYFVIAARYRQVVMLCRSIGLGEKVHDLIQKLIDGGKQLLAVRIIFEVGLAEKFPPVPLLKDYLNETKKLAKQVCVDGKNSLKSQNEATAKEIGALKAVIKVIEEHKLEAEYSKEGLQRRIEQLEKQQADRKRPPAAAAAPQQPAKKKQAQGKQQKSDNKHPRTSAFVSRATSAVPAFQQSDLHSAGLVPDHSAAYMTSQQPGPYGLATSIPAVAPYAGSSAGLYGLAAAPMGFSMNPNPAASHLYPYDRLATYGGYGVPPQYHPSYHPQ</sequence>
<comment type="caution">
    <text evidence="7">The sequence shown here is derived from an EMBL/GenBank/DDBJ whole genome shotgun (WGS) entry which is preliminary data.</text>
</comment>
<evidence type="ECO:0000313" key="7">
    <source>
        <dbReference type="EMBL" id="OMP04273.1"/>
    </source>
</evidence>
<evidence type="ECO:0000256" key="1">
    <source>
        <dbReference type="ARBA" id="ARBA00008956"/>
    </source>
</evidence>
<dbReference type="STRING" id="93759.A0A1R3KB22"/>
<organism evidence="7 8">
    <name type="scientific">Corchorus olitorius</name>
    <dbReference type="NCBI Taxonomy" id="93759"/>
    <lineage>
        <taxon>Eukaryota</taxon>
        <taxon>Viridiplantae</taxon>
        <taxon>Streptophyta</taxon>
        <taxon>Embryophyta</taxon>
        <taxon>Tracheophyta</taxon>
        <taxon>Spermatophyta</taxon>
        <taxon>Magnoliopsida</taxon>
        <taxon>eudicotyledons</taxon>
        <taxon>Gunneridae</taxon>
        <taxon>Pentapetalae</taxon>
        <taxon>rosids</taxon>
        <taxon>malvids</taxon>
        <taxon>Malvales</taxon>
        <taxon>Malvaceae</taxon>
        <taxon>Grewioideae</taxon>
        <taxon>Apeibeae</taxon>
        <taxon>Corchorus</taxon>
    </lineage>
</organism>
<accession>A0A1R3KB22</accession>
<dbReference type="InterPro" id="IPR012474">
    <property type="entry name" value="Frigida"/>
</dbReference>
<evidence type="ECO:0000256" key="6">
    <source>
        <dbReference type="SAM" id="MobiDB-lite"/>
    </source>
</evidence>
<dbReference type="AlphaFoldDB" id="A0A1R3KB22"/>
<evidence type="ECO:0000256" key="2">
    <source>
        <dbReference type="ARBA" id="ARBA00022473"/>
    </source>
</evidence>
<proteinExistence type="inferred from homology"/>
<evidence type="ECO:0000256" key="5">
    <source>
        <dbReference type="RuleBase" id="RU364012"/>
    </source>
</evidence>
<dbReference type="PANTHER" id="PTHR31791">
    <property type="entry name" value="FRIGIDA-LIKE PROTEIN 3-RELATED"/>
    <property type="match status" value="1"/>
</dbReference>